<evidence type="ECO:0000313" key="2">
    <source>
        <dbReference type="Proteomes" id="UP000618579"/>
    </source>
</evidence>
<dbReference type="Proteomes" id="UP000618579">
    <property type="component" value="Unassembled WGS sequence"/>
</dbReference>
<keyword evidence="2" id="KW-1185">Reference proteome</keyword>
<organism evidence="1 2">
    <name type="scientific">Paenibacillus planticolens</name>
    <dbReference type="NCBI Taxonomy" id="2654976"/>
    <lineage>
        <taxon>Bacteria</taxon>
        <taxon>Bacillati</taxon>
        <taxon>Bacillota</taxon>
        <taxon>Bacilli</taxon>
        <taxon>Bacillales</taxon>
        <taxon>Paenibacillaceae</taxon>
        <taxon>Paenibacillus</taxon>
    </lineage>
</organism>
<dbReference type="EMBL" id="WHNZ01000004">
    <property type="protein sequence ID" value="NOU98421.1"/>
    <property type="molecule type" value="Genomic_DNA"/>
</dbReference>
<name>A0ABX1ZE87_9BACL</name>
<reference evidence="1 2" key="1">
    <citation type="submission" date="2019-10" db="EMBL/GenBank/DDBJ databases">
        <title>Description of Paenibacillus pedi sp. nov.</title>
        <authorList>
            <person name="Carlier A."/>
            <person name="Qi S."/>
        </authorList>
    </citation>
    <scope>NUCLEOTIDE SEQUENCE [LARGE SCALE GENOMIC DNA]</scope>
    <source>
        <strain evidence="1 2">LMG 31457</strain>
    </source>
</reference>
<dbReference type="RefSeq" id="WP_171681316.1">
    <property type="nucleotide sequence ID" value="NZ_WHNZ01000004.1"/>
</dbReference>
<sequence>MKTLKTWEMIRDIREGETYEVAAGQFEGCGVTYANYSNYASKVLVWDAPQYFKDVELFVAARGICEGYEWRKRTPAITVDFTKAFAAYEKGASIKPASWLEHNPPYMKANEGNHDFRAEDIRGKWIVEGDGEYWWE</sequence>
<protein>
    <submittedName>
        <fullName evidence="1">Uncharacterized protein</fullName>
    </submittedName>
</protein>
<proteinExistence type="predicted"/>
<gene>
    <name evidence="1" type="ORF">GC097_00070</name>
</gene>
<comment type="caution">
    <text evidence="1">The sequence shown here is derived from an EMBL/GenBank/DDBJ whole genome shotgun (WGS) entry which is preliminary data.</text>
</comment>
<accession>A0ABX1ZE87</accession>
<evidence type="ECO:0000313" key="1">
    <source>
        <dbReference type="EMBL" id="NOU98421.1"/>
    </source>
</evidence>